<evidence type="ECO:0000256" key="9">
    <source>
        <dbReference type="ARBA" id="ARBA00048649"/>
    </source>
</evidence>
<dbReference type="InterPro" id="IPR009050">
    <property type="entry name" value="Globin-like_sf"/>
</dbReference>
<evidence type="ECO:0000256" key="3">
    <source>
        <dbReference type="ARBA" id="ARBA00006401"/>
    </source>
</evidence>
<dbReference type="InterPro" id="IPR012292">
    <property type="entry name" value="Globin/Proto"/>
</dbReference>
<keyword evidence="8" id="KW-0520">NAD</keyword>
<evidence type="ECO:0000259" key="13">
    <source>
        <dbReference type="PROSITE" id="PS51384"/>
    </source>
</evidence>
<dbReference type="CDD" id="cd19753">
    <property type="entry name" value="Mb-like_oxidoreductase"/>
    <property type="match status" value="1"/>
</dbReference>
<evidence type="ECO:0000313" key="14">
    <source>
        <dbReference type="EMBL" id="GAA2245811.1"/>
    </source>
</evidence>
<comment type="similarity">
    <text evidence="11">Belongs to the globin family.</text>
</comment>
<protein>
    <recommendedName>
        <fullName evidence="4">nitric oxide dioxygenase</fullName>
        <ecNumber evidence="4">1.14.12.17</ecNumber>
    </recommendedName>
</protein>
<evidence type="ECO:0000256" key="2">
    <source>
        <dbReference type="ARBA" id="ARBA00001974"/>
    </source>
</evidence>
<keyword evidence="11" id="KW-0408">Iron</keyword>
<dbReference type="PROSITE" id="PS01033">
    <property type="entry name" value="GLOBIN"/>
    <property type="match status" value="1"/>
</dbReference>
<dbReference type="InterPro" id="IPR050415">
    <property type="entry name" value="MRET"/>
</dbReference>
<evidence type="ECO:0000256" key="4">
    <source>
        <dbReference type="ARBA" id="ARBA00012229"/>
    </source>
</evidence>
<dbReference type="Pfam" id="PF00970">
    <property type="entry name" value="FAD_binding_6"/>
    <property type="match status" value="1"/>
</dbReference>
<evidence type="ECO:0000256" key="11">
    <source>
        <dbReference type="RuleBase" id="RU000356"/>
    </source>
</evidence>
<dbReference type="Pfam" id="PF00042">
    <property type="entry name" value="Globin"/>
    <property type="match status" value="1"/>
</dbReference>
<keyword evidence="11" id="KW-0349">Heme</keyword>
<gene>
    <name evidence="14" type="ORF">GCM10010430_29660</name>
</gene>
<feature type="domain" description="Globin" evidence="12">
    <location>
        <begin position="1"/>
        <end position="133"/>
    </location>
</feature>
<dbReference type="SUPFAM" id="SSF52343">
    <property type="entry name" value="Ferredoxin reductase-like, C-terminal NADP-linked domain"/>
    <property type="match status" value="1"/>
</dbReference>
<proteinExistence type="inferred from homology"/>
<evidence type="ECO:0000256" key="6">
    <source>
        <dbReference type="ARBA" id="ARBA00022857"/>
    </source>
</evidence>
<comment type="catalytic activity">
    <reaction evidence="9">
        <text>2 nitric oxide + NADH + 2 O2 = 2 nitrate + NAD(+) + H(+)</text>
        <dbReference type="Rhea" id="RHEA:19469"/>
        <dbReference type="ChEBI" id="CHEBI:15378"/>
        <dbReference type="ChEBI" id="CHEBI:15379"/>
        <dbReference type="ChEBI" id="CHEBI:16480"/>
        <dbReference type="ChEBI" id="CHEBI:17632"/>
        <dbReference type="ChEBI" id="CHEBI:57540"/>
        <dbReference type="ChEBI" id="CHEBI:57945"/>
        <dbReference type="EC" id="1.14.12.17"/>
    </reaction>
</comment>
<dbReference type="PANTHER" id="PTHR47354:SF5">
    <property type="entry name" value="PROTEIN RFBI"/>
    <property type="match status" value="1"/>
</dbReference>
<dbReference type="SUPFAM" id="SSF46458">
    <property type="entry name" value="Globin-like"/>
    <property type="match status" value="1"/>
</dbReference>
<sequence>MPLDPAVLRASFAVVERRADHLVKYFYAHLFAHNPGVRELFPTELSEQRERLFAALTQIVLRLDSGERLTDYLSALGRDHRKFQASAEHYPAVGASLIAAIRHCSGHSWTPEIEKAWTEAYAVVSRTMLRATRALPAEAPAYWEAAVTARHRAAPDIVRLTLCPDRPYPFLAGQYLSLCSPRRPRVWRPYSIANAPRADGALELHIRRVPDGLLSTALVNDVVPGERLLLGPPVGDAVLDPHSLRPLLAVAGGTGWAQIKSLVEQRAAWARPDSSAWATVFLAARDDADQYDLDAVHALVARHSWLEVVLAAPADGTDREEAVELLREGLYRYGAHRRGGWAGHDIRLSGPPDLAPAVAELLLALDAEPELIRHDPVPPTFNRSRPLTSSDWFLDQRNVPWINRTELG</sequence>
<dbReference type="RefSeq" id="WP_344636822.1">
    <property type="nucleotide sequence ID" value="NZ_BAAATR010000011.1"/>
</dbReference>
<comment type="catalytic activity">
    <reaction evidence="10">
        <text>2 nitric oxide + NADPH + 2 O2 = 2 nitrate + NADP(+) + H(+)</text>
        <dbReference type="Rhea" id="RHEA:19465"/>
        <dbReference type="ChEBI" id="CHEBI:15378"/>
        <dbReference type="ChEBI" id="CHEBI:15379"/>
        <dbReference type="ChEBI" id="CHEBI:16480"/>
        <dbReference type="ChEBI" id="CHEBI:17632"/>
        <dbReference type="ChEBI" id="CHEBI:57783"/>
        <dbReference type="ChEBI" id="CHEBI:58349"/>
        <dbReference type="EC" id="1.14.12.17"/>
    </reaction>
</comment>
<dbReference type="SUPFAM" id="SSF63380">
    <property type="entry name" value="Riboflavin synthase domain-like"/>
    <property type="match status" value="1"/>
</dbReference>
<dbReference type="Proteomes" id="UP001500305">
    <property type="component" value="Unassembled WGS sequence"/>
</dbReference>
<dbReference type="InterPro" id="IPR000971">
    <property type="entry name" value="Globin"/>
</dbReference>
<dbReference type="PROSITE" id="PS51384">
    <property type="entry name" value="FAD_FR"/>
    <property type="match status" value="1"/>
</dbReference>
<dbReference type="Gene3D" id="2.40.30.10">
    <property type="entry name" value="Translation factors"/>
    <property type="match status" value="1"/>
</dbReference>
<dbReference type="EC" id="1.14.12.17" evidence="4"/>
<evidence type="ECO:0000256" key="5">
    <source>
        <dbReference type="ARBA" id="ARBA00022714"/>
    </source>
</evidence>
<evidence type="ECO:0000256" key="10">
    <source>
        <dbReference type="ARBA" id="ARBA00049433"/>
    </source>
</evidence>
<organism evidence="14 15">
    <name type="scientific">Kitasatospora cystarginea</name>
    <dbReference type="NCBI Taxonomy" id="58350"/>
    <lineage>
        <taxon>Bacteria</taxon>
        <taxon>Bacillati</taxon>
        <taxon>Actinomycetota</taxon>
        <taxon>Actinomycetes</taxon>
        <taxon>Kitasatosporales</taxon>
        <taxon>Streptomycetaceae</taxon>
        <taxon>Kitasatospora</taxon>
    </lineage>
</organism>
<dbReference type="EMBL" id="BAAATR010000011">
    <property type="protein sequence ID" value="GAA2245811.1"/>
    <property type="molecule type" value="Genomic_DNA"/>
</dbReference>
<accession>A0ABP5QW50</accession>
<feature type="domain" description="FAD-binding FR-type" evidence="13">
    <location>
        <begin position="140"/>
        <end position="240"/>
    </location>
</feature>
<comment type="caution">
    <text evidence="14">The sequence shown here is derived from an EMBL/GenBank/DDBJ whole genome shotgun (WGS) entry which is preliminary data.</text>
</comment>
<keyword evidence="5" id="KW-0001">2Fe-2S</keyword>
<keyword evidence="6" id="KW-0521">NADP</keyword>
<dbReference type="InterPro" id="IPR017938">
    <property type="entry name" value="Riboflavin_synthase-like_b-brl"/>
</dbReference>
<dbReference type="PANTHER" id="PTHR47354">
    <property type="entry name" value="NADH OXIDOREDUCTASE HCR"/>
    <property type="match status" value="1"/>
</dbReference>
<evidence type="ECO:0000256" key="8">
    <source>
        <dbReference type="ARBA" id="ARBA00023027"/>
    </source>
</evidence>
<keyword evidence="15" id="KW-1185">Reference proteome</keyword>
<dbReference type="InterPro" id="IPR017927">
    <property type="entry name" value="FAD-bd_FR_type"/>
</dbReference>
<keyword evidence="11" id="KW-0561">Oxygen transport</keyword>
<comment type="cofactor">
    <cofactor evidence="1">
        <name>heme b</name>
        <dbReference type="ChEBI" id="CHEBI:60344"/>
    </cofactor>
</comment>
<evidence type="ECO:0000256" key="1">
    <source>
        <dbReference type="ARBA" id="ARBA00001970"/>
    </source>
</evidence>
<dbReference type="Gene3D" id="1.10.490.10">
    <property type="entry name" value="Globins"/>
    <property type="match status" value="1"/>
</dbReference>
<evidence type="ECO:0000259" key="12">
    <source>
        <dbReference type="PROSITE" id="PS01033"/>
    </source>
</evidence>
<reference evidence="15" key="1">
    <citation type="journal article" date="2019" name="Int. J. Syst. Evol. Microbiol.">
        <title>The Global Catalogue of Microorganisms (GCM) 10K type strain sequencing project: providing services to taxonomists for standard genome sequencing and annotation.</title>
        <authorList>
            <consortium name="The Broad Institute Genomics Platform"/>
            <consortium name="The Broad Institute Genome Sequencing Center for Infectious Disease"/>
            <person name="Wu L."/>
            <person name="Ma J."/>
        </authorList>
    </citation>
    <scope>NUCLEOTIDE SEQUENCE [LARGE SCALE GENOMIC DNA]</scope>
    <source>
        <strain evidence="15">JCM 7356</strain>
    </source>
</reference>
<dbReference type="Gene3D" id="3.40.50.80">
    <property type="entry name" value="Nucleotide-binding domain of ferredoxin-NADP reductase (FNR) module"/>
    <property type="match status" value="1"/>
</dbReference>
<dbReference type="InterPro" id="IPR039261">
    <property type="entry name" value="FNR_nucleotide-bd"/>
</dbReference>
<comment type="similarity">
    <text evidence="3">In the C-terminal section; belongs to the flavoprotein pyridine nucleotide cytochrome reductase family.</text>
</comment>
<keyword evidence="11" id="KW-0813">Transport</keyword>
<dbReference type="PRINTS" id="PR00410">
    <property type="entry name" value="PHEHYDRXLASE"/>
</dbReference>
<name>A0ABP5QW50_9ACTN</name>
<evidence type="ECO:0000256" key="7">
    <source>
        <dbReference type="ARBA" id="ARBA00023014"/>
    </source>
</evidence>
<evidence type="ECO:0000313" key="15">
    <source>
        <dbReference type="Proteomes" id="UP001500305"/>
    </source>
</evidence>
<keyword evidence="7" id="KW-0411">Iron-sulfur</keyword>
<dbReference type="InterPro" id="IPR008333">
    <property type="entry name" value="Cbr1-like_FAD-bd_dom"/>
</dbReference>
<comment type="cofactor">
    <cofactor evidence="2">
        <name>FAD</name>
        <dbReference type="ChEBI" id="CHEBI:57692"/>
    </cofactor>
</comment>
<keyword evidence="11" id="KW-0479">Metal-binding</keyword>